<gene>
    <name evidence="2" type="ORF">ACAT0790_LOCUS11679</name>
</gene>
<dbReference type="AlphaFoldDB" id="A0A7S1LP14"/>
<accession>A0A7S1LP14</accession>
<sequence length="207" mass="21767">MGAGASAGVSAVVAHASADELRDLAAALSPDHLARLREAVACSKPEAREEKFREPPVRDVNENCNGVNCTPSMVLFMEGASEAERAEMKAALAAYAATVYQEDTPPHRQDMLFFYASGPPASGGCDMRHFAKDLTTHPLLVVFNLDDDAPYFVKTGGAGPIDKSAMERLVADFAAKRGAEPIGAQPDSGDESEAAEKTEGAAEAVAK</sequence>
<organism evidence="2">
    <name type="scientific">Alexandrium catenella</name>
    <name type="common">Red tide dinoflagellate</name>
    <name type="synonym">Gonyaulax catenella</name>
    <dbReference type="NCBI Taxonomy" id="2925"/>
    <lineage>
        <taxon>Eukaryota</taxon>
        <taxon>Sar</taxon>
        <taxon>Alveolata</taxon>
        <taxon>Dinophyceae</taxon>
        <taxon>Gonyaulacales</taxon>
        <taxon>Pyrocystaceae</taxon>
        <taxon>Alexandrium</taxon>
    </lineage>
</organism>
<feature type="region of interest" description="Disordered" evidence="1">
    <location>
        <begin position="177"/>
        <end position="207"/>
    </location>
</feature>
<evidence type="ECO:0000256" key="1">
    <source>
        <dbReference type="SAM" id="MobiDB-lite"/>
    </source>
</evidence>
<feature type="compositionally biased region" description="Basic and acidic residues" evidence="1">
    <location>
        <begin position="194"/>
        <end position="207"/>
    </location>
</feature>
<evidence type="ECO:0000313" key="2">
    <source>
        <dbReference type="EMBL" id="CAD9109555.1"/>
    </source>
</evidence>
<protein>
    <submittedName>
        <fullName evidence="2">Uncharacterized protein</fullName>
    </submittedName>
</protein>
<dbReference type="EMBL" id="HBGE01019476">
    <property type="protein sequence ID" value="CAD9109555.1"/>
    <property type="molecule type" value="Transcribed_RNA"/>
</dbReference>
<proteinExistence type="predicted"/>
<name>A0A7S1LP14_ALECA</name>
<reference evidence="2" key="1">
    <citation type="submission" date="2021-01" db="EMBL/GenBank/DDBJ databases">
        <authorList>
            <person name="Corre E."/>
            <person name="Pelletier E."/>
            <person name="Niang G."/>
            <person name="Scheremetjew M."/>
            <person name="Finn R."/>
            <person name="Kale V."/>
            <person name="Holt S."/>
            <person name="Cochrane G."/>
            <person name="Meng A."/>
            <person name="Brown T."/>
            <person name="Cohen L."/>
        </authorList>
    </citation>
    <scope>NUCLEOTIDE SEQUENCE</scope>
    <source>
        <strain evidence="2">OF101</strain>
    </source>
</reference>